<dbReference type="Proteomes" id="UP000250796">
    <property type="component" value="Chromosome MESINF"/>
</dbReference>
<evidence type="ECO:0000313" key="3">
    <source>
        <dbReference type="Proteomes" id="UP000250796"/>
    </source>
</evidence>
<dbReference type="EMBL" id="LS974202">
    <property type="protein sequence ID" value="SSC14150.1"/>
    <property type="molecule type" value="Genomic_DNA"/>
</dbReference>
<dbReference type="AlphaFoldDB" id="A0A7Z7LIL3"/>
<name>A0A7Z7LIL3_9BACT</name>
<evidence type="ECO:0000313" key="2">
    <source>
        <dbReference type="EMBL" id="SSC14150.1"/>
    </source>
</evidence>
<feature type="transmembrane region" description="Helical" evidence="1">
    <location>
        <begin position="20"/>
        <end position="41"/>
    </location>
</feature>
<gene>
    <name evidence="2" type="ORF">MESINF_2710</name>
</gene>
<dbReference type="RefSeq" id="WP_169700494.1">
    <property type="nucleotide sequence ID" value="NZ_LS974202.1"/>
</dbReference>
<organism evidence="2 3">
    <name type="scientific">Mesotoga infera</name>
    <dbReference type="NCBI Taxonomy" id="1236046"/>
    <lineage>
        <taxon>Bacteria</taxon>
        <taxon>Thermotogati</taxon>
        <taxon>Thermotogota</taxon>
        <taxon>Thermotogae</taxon>
        <taxon>Kosmotogales</taxon>
        <taxon>Kosmotogaceae</taxon>
        <taxon>Mesotoga</taxon>
    </lineage>
</organism>
<reference evidence="2 3" key="1">
    <citation type="submission" date="2017-01" db="EMBL/GenBank/DDBJ databases">
        <authorList>
            <person name="Erauso G."/>
        </authorList>
    </citation>
    <scope>NUCLEOTIDE SEQUENCE [LARGE SCALE GENOMIC DNA]</scope>
    <source>
        <strain evidence="2">MESINF1</strain>
    </source>
</reference>
<evidence type="ECO:0008006" key="4">
    <source>
        <dbReference type="Google" id="ProtNLM"/>
    </source>
</evidence>
<sequence>MKWRRAAKGFSLMETVMNMLLTAIVISIAMVMLSITFKIGFQIHSQLTIDEEIVKLNSNLKYIVSRNWTGLDLSEGLNDDTITLESRFPLIPEASVATITYLDGKLIFIYKESENTLTQMVVAEYLDQFTFYDLEGQYLYYRAVFEYRGATKQIEGAVRIY</sequence>
<proteinExistence type="predicted"/>
<accession>A0A7Z7LIL3</accession>
<protein>
    <recommendedName>
        <fullName evidence="4">Prepilin-type N-terminal cleavage/methylation domain-containing protein</fullName>
    </recommendedName>
</protein>
<keyword evidence="1" id="KW-0812">Transmembrane</keyword>
<keyword evidence="1" id="KW-1133">Transmembrane helix</keyword>
<dbReference type="KEGG" id="minf:MESINF_2710"/>
<keyword evidence="1" id="KW-0472">Membrane</keyword>
<evidence type="ECO:0000256" key="1">
    <source>
        <dbReference type="SAM" id="Phobius"/>
    </source>
</evidence>
<keyword evidence="3" id="KW-1185">Reference proteome</keyword>